<proteinExistence type="predicted"/>
<keyword evidence="4" id="KW-1185">Reference proteome</keyword>
<dbReference type="InterPro" id="IPR029058">
    <property type="entry name" value="AB_hydrolase_fold"/>
</dbReference>
<keyword evidence="1 3" id="KW-0378">Hydrolase</keyword>
<feature type="domain" description="Serine hydrolase" evidence="2">
    <location>
        <begin position="1"/>
        <end position="213"/>
    </location>
</feature>
<protein>
    <submittedName>
        <fullName evidence="3">Serine hydrolase (FSH1)</fullName>
    </submittedName>
</protein>
<dbReference type="OrthoDB" id="9803968at2"/>
<dbReference type="GO" id="GO:0016787">
    <property type="term" value="F:hydrolase activity"/>
    <property type="evidence" value="ECO:0007669"/>
    <property type="project" value="UniProtKB-KW"/>
</dbReference>
<reference evidence="4" key="1">
    <citation type="submission" date="2016-08" db="EMBL/GenBank/DDBJ databases">
        <authorList>
            <person name="Varghese N."/>
            <person name="Submissions Spin"/>
        </authorList>
    </citation>
    <scope>NUCLEOTIDE SEQUENCE [LARGE SCALE GENOMIC DNA]</scope>
    <source>
        <strain evidence="4">R-53248</strain>
    </source>
</reference>
<dbReference type="STRING" id="1798182.GA0061081_102118"/>
<accession>A0A1C3ZW34</accession>
<evidence type="ECO:0000259" key="2">
    <source>
        <dbReference type="Pfam" id="PF03959"/>
    </source>
</evidence>
<dbReference type="InterPro" id="IPR005645">
    <property type="entry name" value="FSH-like_dom"/>
</dbReference>
<dbReference type="EMBL" id="FMAQ01000002">
    <property type="protein sequence ID" value="SCB86496.1"/>
    <property type="molecule type" value="Genomic_DNA"/>
</dbReference>
<dbReference type="Proteomes" id="UP000199670">
    <property type="component" value="Unassembled WGS sequence"/>
</dbReference>
<dbReference type="InterPro" id="IPR042099">
    <property type="entry name" value="ANL_N_sf"/>
</dbReference>
<evidence type="ECO:0000256" key="1">
    <source>
        <dbReference type="ARBA" id="ARBA00022801"/>
    </source>
</evidence>
<dbReference type="SUPFAM" id="SSF53474">
    <property type="entry name" value="alpha/beta-Hydrolases"/>
    <property type="match status" value="1"/>
</dbReference>
<dbReference type="SUPFAM" id="SSF56801">
    <property type="entry name" value="Acetyl-CoA synthetase-like"/>
    <property type="match status" value="1"/>
</dbReference>
<dbReference type="RefSeq" id="WP_091346820.1">
    <property type="nucleotide sequence ID" value="NZ_FMAQ01000002.1"/>
</dbReference>
<dbReference type="InterPro" id="IPR050593">
    <property type="entry name" value="LovG"/>
</dbReference>
<dbReference type="PANTHER" id="PTHR48070">
    <property type="entry name" value="ESTERASE OVCA2"/>
    <property type="match status" value="1"/>
</dbReference>
<evidence type="ECO:0000313" key="4">
    <source>
        <dbReference type="Proteomes" id="UP000199670"/>
    </source>
</evidence>
<sequence length="453" mass="50674">MKERQRILALHGQGSCSDVTRIQLLNLKINNNDDYDISFLDATYVVNQPGFGLTDLNLKEYRSWIIYENFDNSLLDSIEYVLRYIHKNGEFDIGYGFSQGGIIVSIVNELYLNDELKKLLVSKFGESVKKILPNKPLFKIIITSCIASELTLESLVTKKYLLEKNIDDNVTFFNLIGREDKFKSWAEKFSNRSCNTQIIYMPSGHEVNNEADNNVSLTLHELLENKSVIKKSYSNWVKTNPISDRRISQEHQIVEVKLNLADSPKTIKEALSLYPFEYPLLRNARDKDSSNFTSYGDMLEFCSINGDGDLRRIGVKTGDLVAYVAPPGGGALAAAAFIAISSQTTAVPLSATMSEKDALIALEQLEINHLIVFQGVSAQGIESAFRKYTKTNIATLHEAFPIGDSKPGIFKFIKTVENYELLSEIVHSAEADSLLLRTSGTTSLSKIVPLAQI</sequence>
<dbReference type="Pfam" id="PF03959">
    <property type="entry name" value="FSH1"/>
    <property type="match status" value="1"/>
</dbReference>
<dbReference type="AlphaFoldDB" id="A0A1C3ZW34"/>
<dbReference type="PANTHER" id="PTHR48070:SF6">
    <property type="entry name" value="ESTERASE OVCA2"/>
    <property type="match status" value="1"/>
</dbReference>
<dbReference type="GO" id="GO:0005737">
    <property type="term" value="C:cytoplasm"/>
    <property type="evidence" value="ECO:0007669"/>
    <property type="project" value="TreeGrafter"/>
</dbReference>
<name>A0A1C3ZW34_9GAMM</name>
<organism evidence="3 4">
    <name type="scientific">Gilliamella bombicola</name>
    <dbReference type="NCBI Taxonomy" id="1798182"/>
    <lineage>
        <taxon>Bacteria</taxon>
        <taxon>Pseudomonadati</taxon>
        <taxon>Pseudomonadota</taxon>
        <taxon>Gammaproteobacteria</taxon>
        <taxon>Orbales</taxon>
        <taxon>Orbaceae</taxon>
        <taxon>Gilliamella</taxon>
    </lineage>
</organism>
<gene>
    <name evidence="3" type="ORF">GA0061081_102118</name>
</gene>
<evidence type="ECO:0000313" key="3">
    <source>
        <dbReference type="EMBL" id="SCB86496.1"/>
    </source>
</evidence>
<dbReference type="Gene3D" id="3.40.50.12780">
    <property type="entry name" value="N-terminal domain of ligase-like"/>
    <property type="match status" value="1"/>
</dbReference>
<dbReference type="Gene3D" id="3.40.50.1820">
    <property type="entry name" value="alpha/beta hydrolase"/>
    <property type="match status" value="1"/>
</dbReference>